<dbReference type="OrthoDB" id="4457504at2"/>
<evidence type="ECO:0000259" key="1">
    <source>
        <dbReference type="Pfam" id="PF05368"/>
    </source>
</evidence>
<dbReference type="SUPFAM" id="SSF51735">
    <property type="entry name" value="NAD(P)-binding Rossmann-fold domains"/>
    <property type="match status" value="1"/>
</dbReference>
<dbReference type="RefSeq" id="WP_138670836.1">
    <property type="nucleotide sequence ID" value="NZ_VCKY01000147.1"/>
</dbReference>
<dbReference type="Pfam" id="PF05368">
    <property type="entry name" value="NmrA"/>
    <property type="match status" value="1"/>
</dbReference>
<feature type="domain" description="NmrA-like" evidence="1">
    <location>
        <begin position="2"/>
        <end position="114"/>
    </location>
</feature>
<evidence type="ECO:0000313" key="2">
    <source>
        <dbReference type="EMBL" id="TMR11862.1"/>
    </source>
</evidence>
<dbReference type="InterPro" id="IPR051604">
    <property type="entry name" value="Ergot_Alk_Oxidoreductase"/>
</dbReference>
<name>A0A5S4F6N5_9ACTN</name>
<dbReference type="InterPro" id="IPR008030">
    <property type="entry name" value="NmrA-like"/>
</dbReference>
<dbReference type="PANTHER" id="PTHR43162:SF1">
    <property type="entry name" value="PRESTALK A DIFFERENTIATION PROTEIN A"/>
    <property type="match status" value="1"/>
</dbReference>
<evidence type="ECO:0000313" key="3">
    <source>
        <dbReference type="Proteomes" id="UP000309128"/>
    </source>
</evidence>
<dbReference type="AlphaFoldDB" id="A0A5S4F6N5"/>
<dbReference type="Gene3D" id="3.40.50.720">
    <property type="entry name" value="NAD(P)-binding Rossmann-like Domain"/>
    <property type="match status" value="1"/>
</dbReference>
<dbReference type="EMBL" id="VCKY01000147">
    <property type="protein sequence ID" value="TMR11862.1"/>
    <property type="molecule type" value="Genomic_DNA"/>
</dbReference>
<organism evidence="2 3">
    <name type="scientific">Nonomuraea turkmeniaca</name>
    <dbReference type="NCBI Taxonomy" id="103838"/>
    <lineage>
        <taxon>Bacteria</taxon>
        <taxon>Bacillati</taxon>
        <taxon>Actinomycetota</taxon>
        <taxon>Actinomycetes</taxon>
        <taxon>Streptosporangiales</taxon>
        <taxon>Streptosporangiaceae</taxon>
        <taxon>Nonomuraea</taxon>
    </lineage>
</organism>
<reference evidence="2 3" key="1">
    <citation type="submission" date="2019-05" db="EMBL/GenBank/DDBJ databases">
        <title>Draft genome sequence of Nonomuraea turkmeniaca DSM 43926.</title>
        <authorList>
            <person name="Saricaoglu S."/>
            <person name="Isik K."/>
        </authorList>
    </citation>
    <scope>NUCLEOTIDE SEQUENCE [LARGE SCALE GENOMIC DNA]</scope>
    <source>
        <strain evidence="2 3">DSM 43926</strain>
    </source>
</reference>
<dbReference type="Proteomes" id="UP000309128">
    <property type="component" value="Unassembled WGS sequence"/>
</dbReference>
<keyword evidence="3" id="KW-1185">Reference proteome</keyword>
<dbReference type="PANTHER" id="PTHR43162">
    <property type="match status" value="1"/>
</dbReference>
<proteinExistence type="predicted"/>
<protein>
    <submittedName>
        <fullName evidence="2">NAD-dependent epimerase/dehydratase family protein</fullName>
    </submittedName>
</protein>
<dbReference type="InterPro" id="IPR036291">
    <property type="entry name" value="NAD(P)-bd_dom_sf"/>
</dbReference>
<sequence length="291" mass="31013">MTFLVTGATGTVGRLVVEELLAAGQQVRALTRNPAKAGLPEGVEARHMATEPVSRSEAHVQVVAGDLARLDTLAGVFDGVEAAHLINFAGDDYTPLPDGAGLVQMAAEAGVRRVTVLGGRADGELEQALAATDIEWTLLEPVEFMSNTLRWWAHTIKMEGVIKEPFGDRLSALVHERDIAAVAATVLIEGGHGGRTLTLTGPEAIKLREKVAILGAAIGRDVEFVELTVDEARAKWRGDGMGEETIEFLVNALGDTPEVGYTVVPTVREVTGRDARSFAQWAAENADAFRV</sequence>
<dbReference type="Gene3D" id="3.90.25.10">
    <property type="entry name" value="UDP-galactose 4-epimerase, domain 1"/>
    <property type="match status" value="1"/>
</dbReference>
<gene>
    <name evidence="2" type="ORF">ETD86_34505</name>
</gene>
<comment type="caution">
    <text evidence="2">The sequence shown here is derived from an EMBL/GenBank/DDBJ whole genome shotgun (WGS) entry which is preliminary data.</text>
</comment>
<accession>A0A5S4F6N5</accession>